<evidence type="ECO:0000313" key="1">
    <source>
        <dbReference type="EMBL" id="ORE08096.1"/>
    </source>
</evidence>
<dbReference type="VEuPathDB" id="FungiDB:BCV72DRAFT_96387"/>
<proteinExistence type="predicted"/>
<name>A0A1X0R7Z4_RHIZD</name>
<reference evidence="1" key="1">
    <citation type="journal article" date="2016" name="Proc. Natl. Acad. Sci. U.S.A.">
        <title>Lipid metabolic changes in an early divergent fungus govern the establishment of a mutualistic symbiosis with endobacteria.</title>
        <authorList>
            <person name="Lastovetsky O.A."/>
            <person name="Gaspar M.L."/>
            <person name="Mondo S.J."/>
            <person name="LaButti K.M."/>
            <person name="Sandor L."/>
            <person name="Grigoriev I.V."/>
            <person name="Henry S.A."/>
            <person name="Pawlowska T.E."/>
        </authorList>
    </citation>
    <scope>NUCLEOTIDE SEQUENCE [LARGE SCALE GENOMIC DNA]</scope>
    <source>
        <strain evidence="1">ATCC 52814</strain>
    </source>
</reference>
<dbReference type="EMBL" id="KV921893">
    <property type="protein sequence ID" value="ORE08096.1"/>
    <property type="molecule type" value="Genomic_DNA"/>
</dbReference>
<organism evidence="1">
    <name type="scientific">Rhizopus microsporus var. microsporus</name>
    <dbReference type="NCBI Taxonomy" id="86635"/>
    <lineage>
        <taxon>Eukaryota</taxon>
        <taxon>Fungi</taxon>
        <taxon>Fungi incertae sedis</taxon>
        <taxon>Mucoromycota</taxon>
        <taxon>Mucoromycotina</taxon>
        <taxon>Mucoromycetes</taxon>
        <taxon>Mucorales</taxon>
        <taxon>Mucorineae</taxon>
        <taxon>Rhizopodaceae</taxon>
        <taxon>Rhizopus</taxon>
    </lineage>
</organism>
<gene>
    <name evidence="1" type="ORF">BCV72DRAFT_96387</name>
</gene>
<sequence length="112" mass="12416">MGGICNINKPKGQSKEKLRRMAKSMKKSTNRIQPTVTTTRVMTKKKQKQLEKAVRHEKKLLAKKGLIDYEEDMKDVAIVDPGRQRVITACIPSDEILQAAASGPGTTLGQPQ</sequence>
<protein>
    <submittedName>
        <fullName evidence="1">Uncharacterized protein</fullName>
    </submittedName>
</protein>
<accession>A0A1X0R7Z4</accession>
<dbReference type="Proteomes" id="UP000242414">
    <property type="component" value="Unassembled WGS sequence"/>
</dbReference>
<dbReference type="OrthoDB" id="2269074at2759"/>
<dbReference type="AlphaFoldDB" id="A0A1X0R7Z4"/>